<accession>A0ABQ2BTL4</accession>
<gene>
    <name evidence="1" type="ORF">GCM10011444_01350</name>
</gene>
<organism evidence="1 2">
    <name type="scientific">Winogradskyella haliclonae</name>
    <dbReference type="NCBI Taxonomy" id="2048558"/>
    <lineage>
        <taxon>Bacteria</taxon>
        <taxon>Pseudomonadati</taxon>
        <taxon>Bacteroidota</taxon>
        <taxon>Flavobacteriia</taxon>
        <taxon>Flavobacteriales</taxon>
        <taxon>Flavobacteriaceae</taxon>
        <taxon>Winogradskyella</taxon>
    </lineage>
</organism>
<dbReference type="SUPFAM" id="SSF55781">
    <property type="entry name" value="GAF domain-like"/>
    <property type="match status" value="1"/>
</dbReference>
<reference evidence="2" key="1">
    <citation type="journal article" date="2019" name="Int. J. Syst. Evol. Microbiol.">
        <title>The Global Catalogue of Microorganisms (GCM) 10K type strain sequencing project: providing services to taxonomists for standard genome sequencing and annotation.</title>
        <authorList>
            <consortium name="The Broad Institute Genomics Platform"/>
            <consortium name="The Broad Institute Genome Sequencing Center for Infectious Disease"/>
            <person name="Wu L."/>
            <person name="Ma J."/>
        </authorList>
    </citation>
    <scope>NUCLEOTIDE SEQUENCE [LARGE SCALE GENOMIC DNA]</scope>
    <source>
        <strain evidence="2">CCM 8681</strain>
    </source>
</reference>
<keyword evidence="2" id="KW-1185">Reference proteome</keyword>
<name>A0ABQ2BTL4_9FLAO</name>
<protein>
    <recommendedName>
        <fullName evidence="3">GAF domain-containing protein</fullName>
    </recommendedName>
</protein>
<evidence type="ECO:0008006" key="3">
    <source>
        <dbReference type="Google" id="ProtNLM"/>
    </source>
</evidence>
<dbReference type="EMBL" id="BMDQ01000001">
    <property type="protein sequence ID" value="GGI55826.1"/>
    <property type="molecule type" value="Genomic_DNA"/>
</dbReference>
<dbReference type="InterPro" id="IPR029016">
    <property type="entry name" value="GAF-like_dom_sf"/>
</dbReference>
<proteinExistence type="predicted"/>
<evidence type="ECO:0000313" key="1">
    <source>
        <dbReference type="EMBL" id="GGI55826.1"/>
    </source>
</evidence>
<dbReference type="Proteomes" id="UP000624701">
    <property type="component" value="Unassembled WGS sequence"/>
</dbReference>
<dbReference type="Gene3D" id="3.30.450.40">
    <property type="match status" value="1"/>
</dbReference>
<comment type="caution">
    <text evidence="1">The sequence shown here is derived from an EMBL/GenBank/DDBJ whole genome shotgun (WGS) entry which is preliminary data.</text>
</comment>
<sequence length="798" mass="92604">MLIEKNYSLDINDNIESPLILKVSFDKYLSQYEELVSTDNDFIAANARRVLEIAEKNPILREGFSDLSSFKTYEKEIEGLLQDAFSPILTKNEIKTASVPFHNLIFNSSERFKSILKTAGNNFDLEIKNMPTDQKYIIACTIILNLCYGYNLNFKRPFFYEIPDANGITRYYKILYNADFTEIVAKPNAPKITLEDYNELLDNFENIELWKEKFPPNSYEFKGFVISNIFDVTDDQSISNIKSTLIGEDKRKDESFMEDFHEIFRSLLGLKDIKVGFSIYNKDEDTFERVYGAGMNSFLLDTLETAQCSDSLCSWSYNRLLKEKKYFTVSDVEAKYKISEGQAPHVKVLHDQGIQSAIFAPIANDEGLMGILEIVSEEPKVLNSINANKLIDVMPFIVSAVERSKNEEENLIEAIIQKECTSIHPSVHWRFEKEAKNFIKDQLNGKEPYFSKIAFENIYPLYGQIDIKGSSEARNLATKQDLTLQLKSIKSIINDASKIDSLPIYDQYIYQANQYLKRISSNFQVDSEHQISGFIKDDIEPVLKHLFVKEELKSKIDAYFNNIDKNTDAVYQNRKDYDDTIALINKEMAALLDAKQVDAQLMYPHYFERFKTDGVEHNMYIGESITKEDSFNPMYLYNLRLWQLQVMCEMENAFYLMQPSFPVKLDVASMILVFNQPLSISFRMDEKQFDVDGTYNARYEIVKKRVDKAYIKGTTERVTQKGKISIVYSQKEDEREYLRYIKFLQSKKLLGNDVEIVDLQDLQAVTGLKAIRVSVLYHKENNDKDFYTYDDLMKEINS</sequence>
<evidence type="ECO:0000313" key="2">
    <source>
        <dbReference type="Proteomes" id="UP000624701"/>
    </source>
</evidence>